<reference evidence="2" key="2">
    <citation type="journal article" date="2023" name="IMA Fungus">
        <title>Comparative genomic study of the Penicillium genus elucidates a diverse pangenome and 15 lateral gene transfer events.</title>
        <authorList>
            <person name="Petersen C."/>
            <person name="Sorensen T."/>
            <person name="Nielsen M.R."/>
            <person name="Sondergaard T.E."/>
            <person name="Sorensen J.L."/>
            <person name="Fitzpatrick D.A."/>
            <person name="Frisvad J.C."/>
            <person name="Nielsen K.L."/>
        </authorList>
    </citation>
    <scope>NUCLEOTIDE SEQUENCE</scope>
    <source>
        <strain evidence="2">IBT 17660</strain>
    </source>
</reference>
<sequence length="67" mass="7487">MINTGVSQPYRAKRDVNDDRGEHHTPDNDDSNGDTEPLSTPEFWANFGDGSSHSTEQFQICTDKFGL</sequence>
<feature type="compositionally biased region" description="Basic and acidic residues" evidence="1">
    <location>
        <begin position="12"/>
        <end position="27"/>
    </location>
</feature>
<protein>
    <submittedName>
        <fullName evidence="2">Uncharacterized protein</fullName>
    </submittedName>
</protein>
<evidence type="ECO:0000313" key="2">
    <source>
        <dbReference type="EMBL" id="KAJ5483605.1"/>
    </source>
</evidence>
<dbReference type="OrthoDB" id="4313189at2759"/>
<gene>
    <name evidence="2" type="ORF">N7530_002851</name>
</gene>
<name>A0A9W9X4S8_9EURO</name>
<organism evidence="2 3">
    <name type="scientific">Penicillium desertorum</name>
    <dbReference type="NCBI Taxonomy" id="1303715"/>
    <lineage>
        <taxon>Eukaryota</taxon>
        <taxon>Fungi</taxon>
        <taxon>Dikarya</taxon>
        <taxon>Ascomycota</taxon>
        <taxon>Pezizomycotina</taxon>
        <taxon>Eurotiomycetes</taxon>
        <taxon>Eurotiomycetidae</taxon>
        <taxon>Eurotiales</taxon>
        <taxon>Aspergillaceae</taxon>
        <taxon>Penicillium</taxon>
    </lineage>
</organism>
<accession>A0A9W9X4S8</accession>
<feature type="region of interest" description="Disordered" evidence="1">
    <location>
        <begin position="1"/>
        <end position="56"/>
    </location>
</feature>
<dbReference type="Proteomes" id="UP001147760">
    <property type="component" value="Unassembled WGS sequence"/>
</dbReference>
<evidence type="ECO:0000313" key="3">
    <source>
        <dbReference type="Proteomes" id="UP001147760"/>
    </source>
</evidence>
<reference evidence="2" key="1">
    <citation type="submission" date="2022-12" db="EMBL/GenBank/DDBJ databases">
        <authorList>
            <person name="Petersen C."/>
        </authorList>
    </citation>
    <scope>NUCLEOTIDE SEQUENCE</scope>
    <source>
        <strain evidence="2">IBT 17660</strain>
    </source>
</reference>
<proteinExistence type="predicted"/>
<comment type="caution">
    <text evidence="2">The sequence shown here is derived from an EMBL/GenBank/DDBJ whole genome shotgun (WGS) entry which is preliminary data.</text>
</comment>
<dbReference type="AlphaFoldDB" id="A0A9W9X4S8"/>
<evidence type="ECO:0000256" key="1">
    <source>
        <dbReference type="SAM" id="MobiDB-lite"/>
    </source>
</evidence>
<keyword evidence="3" id="KW-1185">Reference proteome</keyword>
<dbReference type="EMBL" id="JAPWDO010000002">
    <property type="protein sequence ID" value="KAJ5483605.1"/>
    <property type="molecule type" value="Genomic_DNA"/>
</dbReference>